<organism evidence="2 3">
    <name type="scientific">Tetrahymena thermophila (strain SB210)</name>
    <dbReference type="NCBI Taxonomy" id="312017"/>
    <lineage>
        <taxon>Eukaryota</taxon>
        <taxon>Sar</taxon>
        <taxon>Alveolata</taxon>
        <taxon>Ciliophora</taxon>
        <taxon>Intramacronucleata</taxon>
        <taxon>Oligohymenophorea</taxon>
        <taxon>Hymenostomatida</taxon>
        <taxon>Tetrahymenina</taxon>
        <taxon>Tetrahymenidae</taxon>
        <taxon>Tetrahymena</taxon>
    </lineage>
</organism>
<evidence type="ECO:0000259" key="1">
    <source>
        <dbReference type="PROSITE" id="PS50222"/>
    </source>
</evidence>
<dbReference type="Gene3D" id="1.10.238.10">
    <property type="entry name" value="EF-hand"/>
    <property type="match status" value="1"/>
</dbReference>
<dbReference type="PROSITE" id="PS50222">
    <property type="entry name" value="EF_HAND_2"/>
    <property type="match status" value="1"/>
</dbReference>
<dbReference type="OrthoDB" id="313365at2759"/>
<dbReference type="GeneID" id="24437080"/>
<evidence type="ECO:0000313" key="2">
    <source>
        <dbReference type="EMBL" id="EWS76463.1"/>
    </source>
</evidence>
<name>W7XH43_TETTS</name>
<dbReference type="AlphaFoldDB" id="W7XH43"/>
<dbReference type="SUPFAM" id="SSF47473">
    <property type="entry name" value="EF-hand"/>
    <property type="match status" value="1"/>
</dbReference>
<dbReference type="InterPro" id="IPR011992">
    <property type="entry name" value="EF-hand-dom_pair"/>
</dbReference>
<accession>W7XH43</accession>
<dbReference type="InterPro" id="IPR002048">
    <property type="entry name" value="EF_hand_dom"/>
</dbReference>
<protein>
    <recommendedName>
        <fullName evidence="1">EF-hand domain-containing protein</fullName>
    </recommendedName>
</protein>
<proteinExistence type="predicted"/>
<dbReference type="KEGG" id="tet:TTHERM_000069209"/>
<dbReference type="EMBL" id="GG662853">
    <property type="protein sequence ID" value="EWS76463.1"/>
    <property type="molecule type" value="Genomic_DNA"/>
</dbReference>
<keyword evidence="3" id="KW-1185">Reference proteome</keyword>
<reference evidence="3" key="1">
    <citation type="journal article" date="2006" name="PLoS Biol.">
        <title>Macronuclear genome sequence of the ciliate Tetrahymena thermophila, a model eukaryote.</title>
        <authorList>
            <person name="Eisen J.A."/>
            <person name="Coyne R.S."/>
            <person name="Wu M."/>
            <person name="Wu D."/>
            <person name="Thiagarajan M."/>
            <person name="Wortman J.R."/>
            <person name="Badger J.H."/>
            <person name="Ren Q."/>
            <person name="Amedeo P."/>
            <person name="Jones K.M."/>
            <person name="Tallon L.J."/>
            <person name="Delcher A.L."/>
            <person name="Salzberg S.L."/>
            <person name="Silva J.C."/>
            <person name="Haas B.J."/>
            <person name="Majoros W.H."/>
            <person name="Farzad M."/>
            <person name="Carlton J.M."/>
            <person name="Smith R.K. Jr."/>
            <person name="Garg J."/>
            <person name="Pearlman R.E."/>
            <person name="Karrer K.M."/>
            <person name="Sun L."/>
            <person name="Manning G."/>
            <person name="Elde N.C."/>
            <person name="Turkewitz A.P."/>
            <person name="Asai D.J."/>
            <person name="Wilkes D.E."/>
            <person name="Wang Y."/>
            <person name="Cai H."/>
            <person name="Collins K."/>
            <person name="Stewart B.A."/>
            <person name="Lee S.R."/>
            <person name="Wilamowska K."/>
            <person name="Weinberg Z."/>
            <person name="Ruzzo W.L."/>
            <person name="Wloga D."/>
            <person name="Gaertig J."/>
            <person name="Frankel J."/>
            <person name="Tsao C.-C."/>
            <person name="Gorovsky M.A."/>
            <person name="Keeling P.J."/>
            <person name="Waller R.F."/>
            <person name="Patron N.J."/>
            <person name="Cherry J.M."/>
            <person name="Stover N.A."/>
            <person name="Krieger C.J."/>
            <person name="del Toro C."/>
            <person name="Ryder H.F."/>
            <person name="Williamson S.C."/>
            <person name="Barbeau R.A."/>
            <person name="Hamilton E.P."/>
            <person name="Orias E."/>
        </authorList>
    </citation>
    <scope>NUCLEOTIDE SEQUENCE [LARGE SCALE GENOMIC DNA]</scope>
    <source>
        <strain evidence="3">SB210</strain>
    </source>
</reference>
<sequence length="465" mass="55498">MSERFGFLTDPKLTSNYHGNKKNSNQNSFQHDQNASLQEYDFDFTEEEYIEFLKQANKYETNPYMRDISQQECDEFQKKLDNKYIQRIWKSFRESGNSDSGKISRQVFKKVFINIIDDQVRELFLDALFERFKLEKLSEKFEDSEFSKIVTQQNIDAEKVDIQDLVISLTILARMSEEQKLKLIFTLTDVDEDECLSTEDIRKMIQRIERNFTVEQSHIYSESSCLAQEFALNKSQRRYQWTIYNLGQKDLTKDNTKQEAGSISGSYELDENKLITWEEFIECLNKKQNLKRKFLPNNYLLYHCLKNTNKEKEYKINSDNANDFDVFRKLIHLKLRNFYEKDYTQAYPLKEKGIRYPGKIKIEPPPPDKKSDLLPNFQKTTDQKKLNTFVKDFKQQTSNLQKNFIEEQLKKMESQEDSYSKQFGSKPENSNNLKKFIEILEKQKGMNEVLDKYRAMKDNQIDFKI</sequence>
<feature type="domain" description="EF-hand" evidence="1">
    <location>
        <begin position="176"/>
        <end position="211"/>
    </location>
</feature>
<gene>
    <name evidence="2" type="ORF">TTHERM_000069209</name>
</gene>
<dbReference type="eggNOG" id="ENOG502SV6B">
    <property type="taxonomic scope" value="Eukaryota"/>
</dbReference>
<dbReference type="Proteomes" id="UP000009168">
    <property type="component" value="Unassembled WGS sequence"/>
</dbReference>
<dbReference type="GO" id="GO:0005509">
    <property type="term" value="F:calcium ion binding"/>
    <property type="evidence" value="ECO:0007669"/>
    <property type="project" value="InterPro"/>
</dbReference>
<dbReference type="InParanoid" id="W7XH43"/>
<dbReference type="RefSeq" id="XP_012651002.1">
    <property type="nucleotide sequence ID" value="XM_012795548.1"/>
</dbReference>
<evidence type="ECO:0000313" key="3">
    <source>
        <dbReference type="Proteomes" id="UP000009168"/>
    </source>
</evidence>